<evidence type="ECO:0000256" key="4">
    <source>
        <dbReference type="ARBA" id="ARBA00022989"/>
    </source>
</evidence>
<dbReference type="InterPro" id="IPR001279">
    <property type="entry name" value="Metallo-B-lactamas"/>
</dbReference>
<dbReference type="InterPro" id="IPR004477">
    <property type="entry name" value="ComEC_N"/>
</dbReference>
<dbReference type="CDD" id="cd07731">
    <property type="entry name" value="ComA-like_MBL-fold"/>
    <property type="match status" value="1"/>
</dbReference>
<dbReference type="InterPro" id="IPR036866">
    <property type="entry name" value="RibonucZ/Hydroxyglut_hydro"/>
</dbReference>
<feature type="transmembrane region" description="Helical" evidence="6">
    <location>
        <begin position="366"/>
        <end position="387"/>
    </location>
</feature>
<dbReference type="SUPFAM" id="SSF56281">
    <property type="entry name" value="Metallo-hydrolase/oxidoreductase"/>
    <property type="match status" value="1"/>
</dbReference>
<feature type="transmembrane region" description="Helical" evidence="6">
    <location>
        <begin position="407"/>
        <end position="431"/>
    </location>
</feature>
<keyword evidence="3 6" id="KW-0812">Transmembrane</keyword>
<keyword evidence="2" id="KW-1003">Cell membrane</keyword>
<dbReference type="Proteomes" id="UP000294395">
    <property type="component" value="Chromosome"/>
</dbReference>
<dbReference type="NCBIfam" id="TIGR00361">
    <property type="entry name" value="ComEC_Rec2"/>
    <property type="match status" value="1"/>
</dbReference>
<feature type="transmembrane region" description="Helical" evidence="6">
    <location>
        <begin position="499"/>
        <end position="519"/>
    </location>
</feature>
<evidence type="ECO:0000259" key="7">
    <source>
        <dbReference type="SMART" id="SM00849"/>
    </source>
</evidence>
<dbReference type="InterPro" id="IPR004797">
    <property type="entry name" value="Competence_ComEC/Rec2"/>
</dbReference>
<dbReference type="RefSeq" id="WP_134251792.1">
    <property type="nucleotide sequence ID" value="NZ_CP038009.1"/>
</dbReference>
<dbReference type="Pfam" id="PF00753">
    <property type="entry name" value="Lactamase_B"/>
    <property type="match status" value="1"/>
</dbReference>
<protein>
    <submittedName>
        <fullName evidence="8">DNA internalization-related competence protein ComEC/Rec2</fullName>
    </submittedName>
</protein>
<dbReference type="PANTHER" id="PTHR30619:SF1">
    <property type="entry name" value="RECOMBINATION PROTEIN 2"/>
    <property type="match status" value="1"/>
</dbReference>
<dbReference type="InterPro" id="IPR052159">
    <property type="entry name" value="Competence_DNA_uptake"/>
</dbReference>
<reference evidence="8 9" key="1">
    <citation type="submission" date="2019-03" db="EMBL/GenBank/DDBJ databases">
        <title>Complete genome sequence of two outbreak-associated Acinetobacter haemolyticus strains.</title>
        <authorList>
            <person name="Bai L."/>
            <person name="Zhang S.-C."/>
            <person name="Deng Y."/>
            <person name="Song C.-C."/>
            <person name="Kang G.-B."/>
            <person name="Dong Y."/>
            <person name="Wang Y."/>
            <person name="Gao F."/>
            <person name="Huang H."/>
        </authorList>
    </citation>
    <scope>NUCLEOTIDE SEQUENCE [LARGE SCALE GENOMIC DNA]</scope>
    <source>
        <strain evidence="8 9">TJR01</strain>
    </source>
</reference>
<feature type="transmembrane region" description="Helical" evidence="6">
    <location>
        <begin position="304"/>
        <end position="325"/>
    </location>
</feature>
<feature type="domain" description="Metallo-beta-lactamase" evidence="7">
    <location>
        <begin position="556"/>
        <end position="753"/>
    </location>
</feature>
<feature type="transmembrane region" description="Helical" evidence="6">
    <location>
        <begin position="473"/>
        <end position="492"/>
    </location>
</feature>
<dbReference type="InterPro" id="IPR025405">
    <property type="entry name" value="DUF4131"/>
</dbReference>
<feature type="transmembrane region" description="Helical" evidence="6">
    <location>
        <begin position="263"/>
        <end position="283"/>
    </location>
</feature>
<dbReference type="InterPro" id="IPR035681">
    <property type="entry name" value="ComA-like_MBL"/>
</dbReference>
<dbReference type="AlphaFoldDB" id="A0A4P7B2E5"/>
<evidence type="ECO:0000256" key="5">
    <source>
        <dbReference type="ARBA" id="ARBA00023136"/>
    </source>
</evidence>
<proteinExistence type="predicted"/>
<dbReference type="GO" id="GO:0030420">
    <property type="term" value="P:establishment of competence for transformation"/>
    <property type="evidence" value="ECO:0007669"/>
    <property type="project" value="InterPro"/>
</dbReference>
<organism evidence="8 9">
    <name type="scientific">Acinetobacter haemolyticus</name>
    <dbReference type="NCBI Taxonomy" id="29430"/>
    <lineage>
        <taxon>Bacteria</taxon>
        <taxon>Pseudomonadati</taxon>
        <taxon>Pseudomonadota</taxon>
        <taxon>Gammaproteobacteria</taxon>
        <taxon>Moraxellales</taxon>
        <taxon>Moraxellaceae</taxon>
        <taxon>Acinetobacter</taxon>
    </lineage>
</organism>
<comment type="subcellular location">
    <subcellularLocation>
        <location evidence="1">Cell membrane</location>
        <topology evidence="1">Multi-pass membrane protein</topology>
    </subcellularLocation>
</comment>
<name>A0A4P7B2E5_ACIHA</name>
<dbReference type="Pfam" id="PF13567">
    <property type="entry name" value="DUF4131"/>
    <property type="match status" value="1"/>
</dbReference>
<evidence type="ECO:0000256" key="3">
    <source>
        <dbReference type="ARBA" id="ARBA00022692"/>
    </source>
</evidence>
<evidence type="ECO:0000313" key="8">
    <source>
        <dbReference type="EMBL" id="QBQ15625.1"/>
    </source>
</evidence>
<feature type="transmembrane region" description="Helical" evidence="6">
    <location>
        <begin position="56"/>
        <end position="74"/>
    </location>
</feature>
<dbReference type="PANTHER" id="PTHR30619">
    <property type="entry name" value="DNA INTERNALIZATION/COMPETENCE PROTEIN COMEC/REC2"/>
    <property type="match status" value="1"/>
</dbReference>
<dbReference type="EMBL" id="CP038009">
    <property type="protein sequence ID" value="QBQ15625.1"/>
    <property type="molecule type" value="Genomic_DNA"/>
</dbReference>
<dbReference type="NCBIfam" id="TIGR00360">
    <property type="entry name" value="ComEC_N-term"/>
    <property type="match status" value="1"/>
</dbReference>
<feature type="transmembrane region" description="Helical" evidence="6">
    <location>
        <begin position="443"/>
        <end position="467"/>
    </location>
</feature>
<dbReference type="GO" id="GO:0005886">
    <property type="term" value="C:plasma membrane"/>
    <property type="evidence" value="ECO:0007669"/>
    <property type="project" value="UniProtKB-SubCell"/>
</dbReference>
<accession>A0A4P7B2E5</accession>
<gene>
    <name evidence="8" type="ORF">AHTJR_04785</name>
</gene>
<keyword evidence="5 6" id="KW-0472">Membrane</keyword>
<dbReference type="Gene3D" id="3.60.15.10">
    <property type="entry name" value="Ribonuclease Z/Hydroxyacylglutathione hydrolase-like"/>
    <property type="match status" value="1"/>
</dbReference>
<dbReference type="Pfam" id="PF03772">
    <property type="entry name" value="Competence"/>
    <property type="match status" value="1"/>
</dbReference>
<evidence type="ECO:0000313" key="9">
    <source>
        <dbReference type="Proteomes" id="UP000294395"/>
    </source>
</evidence>
<feature type="transmembrane region" description="Helical" evidence="6">
    <location>
        <begin position="27"/>
        <end position="44"/>
    </location>
</feature>
<evidence type="ECO:0000256" key="6">
    <source>
        <dbReference type="SAM" id="Phobius"/>
    </source>
</evidence>
<sequence>MLKIILLGWVAGIALMGMHFPIITSTWWLWLIIAFAIFGFGFYWKKQYFHYPTYKALLLISATWALFCTGYHYADIQLQQRLIFKEQNVETFEAIVYIKKISELNENGEKQVAEVLNRHAQSVNWFLHLRKEKDTSKVEPEFQLGHYYRVSGQIRPAHSYAVPGAFDLEKWFLQQNVQSGFSVRNIQPIHEDELYQLGYHHHVQQQQSHWAIFLLAVEKKRLAFRQMLQASAFQHKGLLLALLTGDESLLSDAVKQQFQHLGISHLLAISGPHVLVFALILTWSLQKLIQRYCPSIYLKQPRQLLLLLPFIFSVLLYVAFVGFEIPAMRTLLTVSIVSTFMCLRQSIQAFSVLVYSASLLLVLDPFSILSAAFWLSYGACFILIRIYQTIIQLPQNVNLTFKQKMIWGSHILIESQWKIFVALLPLVLIFFQQVSWFAPLTNLIAIPLLGACIVPLDILAACVWLIIPTLGQWLFQMNDVFLSLLMLILDVLQSISPQLYGVSFTHWMMVSLIIGIFLLFLPRGIVPKFWAAVCFLPIFWGVKAQPEALHVLDVGQGQAVLVQHTKGNLLIDTGGSFDEAKFSIGERVVIPFLRQQGIRRLEHVVLSHLDQDHSGAFTSIQNSFEIDLVQSNEKHEKMQFKENFSFCQQGQQWSFPNINIQVLFPRANELSYAKYQKNEYSCVLYVQFLDAQTYQNFLIMGDAGWETEYKLLQQYPDLKVDVLILGHHGSKHSSAYEFLASLKPKLTIASAGFNNRYGHPSQEVLKRLQHLNIPILNTADAGTISFMMNNHDGVLLQHRKKRKWLSKNSLSN</sequence>
<dbReference type="SMART" id="SM00849">
    <property type="entry name" value="Lactamase_B"/>
    <property type="match status" value="1"/>
</dbReference>
<keyword evidence="4 6" id="KW-1133">Transmembrane helix</keyword>
<evidence type="ECO:0000256" key="2">
    <source>
        <dbReference type="ARBA" id="ARBA00022475"/>
    </source>
</evidence>
<evidence type="ECO:0000256" key="1">
    <source>
        <dbReference type="ARBA" id="ARBA00004651"/>
    </source>
</evidence>